<dbReference type="RefSeq" id="XP_070887682.1">
    <property type="nucleotide sequence ID" value="XM_071028388.1"/>
</dbReference>
<accession>A0ABR4LVZ3</accession>
<comment type="caution">
    <text evidence="3">The sequence shown here is derived from an EMBL/GenBank/DDBJ whole genome shotgun (WGS) entry which is preliminary data.</text>
</comment>
<keyword evidence="2" id="KW-0812">Transmembrane</keyword>
<dbReference type="GeneID" id="98143460"/>
<gene>
    <name evidence="3" type="ORF">BJX67DRAFT_34595</name>
</gene>
<organism evidence="3 4">
    <name type="scientific">Aspergillus lucknowensis</name>
    <dbReference type="NCBI Taxonomy" id="176173"/>
    <lineage>
        <taxon>Eukaryota</taxon>
        <taxon>Fungi</taxon>
        <taxon>Dikarya</taxon>
        <taxon>Ascomycota</taxon>
        <taxon>Pezizomycotina</taxon>
        <taxon>Eurotiomycetes</taxon>
        <taxon>Eurotiomycetidae</taxon>
        <taxon>Eurotiales</taxon>
        <taxon>Aspergillaceae</taxon>
        <taxon>Aspergillus</taxon>
        <taxon>Aspergillus subgen. Nidulantes</taxon>
    </lineage>
</organism>
<proteinExistence type="predicted"/>
<feature type="transmembrane region" description="Helical" evidence="2">
    <location>
        <begin position="49"/>
        <end position="68"/>
    </location>
</feature>
<sequence length="89" mass="10083">MLYKSHGPKSQEREAEGEEGERGRERVSGWEKKASGEGQRLEACSIWRCSSSVICSICGIALLLTAVWRSFFIPSCCPFLFLNYPFNFI</sequence>
<keyword evidence="2" id="KW-0472">Membrane</keyword>
<feature type="region of interest" description="Disordered" evidence="1">
    <location>
        <begin position="1"/>
        <end position="36"/>
    </location>
</feature>
<keyword evidence="2" id="KW-1133">Transmembrane helix</keyword>
<feature type="compositionally biased region" description="Basic and acidic residues" evidence="1">
    <location>
        <begin position="9"/>
        <end position="35"/>
    </location>
</feature>
<keyword evidence="4" id="KW-1185">Reference proteome</keyword>
<evidence type="ECO:0000256" key="1">
    <source>
        <dbReference type="SAM" id="MobiDB-lite"/>
    </source>
</evidence>
<dbReference type="Proteomes" id="UP001610432">
    <property type="component" value="Unassembled WGS sequence"/>
</dbReference>
<evidence type="ECO:0000256" key="2">
    <source>
        <dbReference type="SAM" id="Phobius"/>
    </source>
</evidence>
<dbReference type="EMBL" id="JBFXLQ010000012">
    <property type="protein sequence ID" value="KAL2868703.1"/>
    <property type="molecule type" value="Genomic_DNA"/>
</dbReference>
<reference evidence="3 4" key="1">
    <citation type="submission" date="2024-07" db="EMBL/GenBank/DDBJ databases">
        <title>Section-level genome sequencing and comparative genomics of Aspergillus sections Usti and Cavernicolus.</title>
        <authorList>
            <consortium name="Lawrence Berkeley National Laboratory"/>
            <person name="Nybo J.L."/>
            <person name="Vesth T.C."/>
            <person name="Theobald S."/>
            <person name="Frisvad J.C."/>
            <person name="Larsen T.O."/>
            <person name="Kjaerboelling I."/>
            <person name="Rothschild-Mancinelli K."/>
            <person name="Lyhne E.K."/>
            <person name="Kogle M.E."/>
            <person name="Barry K."/>
            <person name="Clum A."/>
            <person name="Na H."/>
            <person name="Ledsgaard L."/>
            <person name="Lin J."/>
            <person name="Lipzen A."/>
            <person name="Kuo A."/>
            <person name="Riley R."/>
            <person name="Mondo S."/>
            <person name="Labutti K."/>
            <person name="Haridas S."/>
            <person name="Pangalinan J."/>
            <person name="Salamov A.A."/>
            <person name="Simmons B.A."/>
            <person name="Magnuson J.K."/>
            <person name="Chen J."/>
            <person name="Drula E."/>
            <person name="Henrissat B."/>
            <person name="Wiebenga A."/>
            <person name="Lubbers R.J."/>
            <person name="Gomes A.C."/>
            <person name="Macurrencykelacurrency M.R."/>
            <person name="Stajich J."/>
            <person name="Grigoriev I.V."/>
            <person name="Mortensen U.H."/>
            <person name="De Vries R.P."/>
            <person name="Baker S.E."/>
            <person name="Andersen M.R."/>
        </authorList>
    </citation>
    <scope>NUCLEOTIDE SEQUENCE [LARGE SCALE GENOMIC DNA]</scope>
    <source>
        <strain evidence="3 4">CBS 449.75</strain>
    </source>
</reference>
<evidence type="ECO:0000313" key="4">
    <source>
        <dbReference type="Proteomes" id="UP001610432"/>
    </source>
</evidence>
<protein>
    <submittedName>
        <fullName evidence="3">Uncharacterized protein</fullName>
    </submittedName>
</protein>
<name>A0ABR4LVZ3_9EURO</name>
<evidence type="ECO:0000313" key="3">
    <source>
        <dbReference type="EMBL" id="KAL2868703.1"/>
    </source>
</evidence>